<dbReference type="STRING" id="78915.A0A4P9XIM6"/>
<dbReference type="Gene3D" id="3.30.1330.30">
    <property type="match status" value="1"/>
</dbReference>
<feature type="region of interest" description="Disordered" evidence="1">
    <location>
        <begin position="1"/>
        <end position="40"/>
    </location>
</feature>
<dbReference type="GO" id="GO:0000172">
    <property type="term" value="C:ribonuclease MRP complex"/>
    <property type="evidence" value="ECO:0007669"/>
    <property type="project" value="TreeGrafter"/>
</dbReference>
<dbReference type="PANTHER" id="PTHR28272:SF1">
    <property type="entry name" value="RIBONUCLEASES P_MRP PROTEIN SUBUNIT POP3"/>
    <property type="match status" value="1"/>
</dbReference>
<keyword evidence="3" id="KW-1185">Reference proteome</keyword>
<accession>A0A4P9XIM6</accession>
<dbReference type="GO" id="GO:0005829">
    <property type="term" value="C:cytosol"/>
    <property type="evidence" value="ECO:0007669"/>
    <property type="project" value="TreeGrafter"/>
</dbReference>
<dbReference type="GO" id="GO:0004526">
    <property type="term" value="F:ribonuclease P activity"/>
    <property type="evidence" value="ECO:0007669"/>
    <property type="project" value="TreeGrafter"/>
</dbReference>
<feature type="compositionally biased region" description="Polar residues" evidence="1">
    <location>
        <begin position="203"/>
        <end position="214"/>
    </location>
</feature>
<name>A0A4P9XIM6_9FUNG</name>
<protein>
    <submittedName>
        <fullName evidence="2">Uncharacterized protein</fullName>
    </submittedName>
</protein>
<dbReference type="EMBL" id="KZ993093">
    <property type="protein sequence ID" value="RKP05562.1"/>
    <property type="molecule type" value="Genomic_DNA"/>
</dbReference>
<sequence>MSSQRRSNYSTPTGSPAPSTRSEGAQSTAKKKHGKRPGVATVAAAMTTPIASASLTAAVVASASKANATAATFGGRSAVRAPEKSRRPVFKATLDAPYNIYWQVVNAQSIVPSWPVTEHEKTLRKLCQTVAAVGEYQTKRHRQMKRALRPLDATKSRACRRREAKRREQLDTKSPTMIVTAAAANLEAPTAAPTTGQKHAETSKTAQALPQMPSSERPAELGALCIGLAAVTRILEREARRRSAHGITIEADAKTTDEAAAPVDMELDAVDTASGVAETLSRRATVTPATDRPFRVVFVCRADMVPMHMYAHLPLLAYRAGRVPLAVLPEGAQPRLARALGVPRAAVVGVRPSAQGALAELCDQVERLVQIPAMPWLDVRRPEVPLANPSSTYASTRVKQLKTSMPIKQKPTQAAATKASKSKA</sequence>
<gene>
    <name evidence="2" type="ORF">THASP1DRAFT_32599</name>
</gene>
<evidence type="ECO:0000313" key="3">
    <source>
        <dbReference type="Proteomes" id="UP000271241"/>
    </source>
</evidence>
<dbReference type="AlphaFoldDB" id="A0A4P9XIM6"/>
<dbReference type="InterPro" id="IPR013241">
    <property type="entry name" value="RNase_P_Pop3"/>
</dbReference>
<dbReference type="PANTHER" id="PTHR28272">
    <property type="entry name" value="RIBONUCLEASES P/MRP PROTEIN SUBUNIT POP3"/>
    <property type="match status" value="1"/>
</dbReference>
<dbReference type="GO" id="GO:0006364">
    <property type="term" value="P:rRNA processing"/>
    <property type="evidence" value="ECO:0007669"/>
    <property type="project" value="InterPro"/>
</dbReference>
<dbReference type="GO" id="GO:0005655">
    <property type="term" value="C:nucleolar ribonuclease P complex"/>
    <property type="evidence" value="ECO:0007669"/>
    <property type="project" value="TreeGrafter"/>
</dbReference>
<feature type="compositionally biased region" description="Low complexity" evidence="1">
    <location>
        <begin position="408"/>
        <end position="424"/>
    </location>
</feature>
<evidence type="ECO:0000313" key="2">
    <source>
        <dbReference type="EMBL" id="RKP05562.1"/>
    </source>
</evidence>
<evidence type="ECO:0000256" key="1">
    <source>
        <dbReference type="SAM" id="MobiDB-lite"/>
    </source>
</evidence>
<dbReference type="Proteomes" id="UP000271241">
    <property type="component" value="Unassembled WGS sequence"/>
</dbReference>
<reference evidence="3" key="1">
    <citation type="journal article" date="2018" name="Nat. Microbiol.">
        <title>Leveraging single-cell genomics to expand the fungal tree of life.</title>
        <authorList>
            <person name="Ahrendt S.R."/>
            <person name="Quandt C.A."/>
            <person name="Ciobanu D."/>
            <person name="Clum A."/>
            <person name="Salamov A."/>
            <person name="Andreopoulos B."/>
            <person name="Cheng J.F."/>
            <person name="Woyke T."/>
            <person name="Pelin A."/>
            <person name="Henrissat B."/>
            <person name="Reynolds N.K."/>
            <person name="Benny G.L."/>
            <person name="Smith M.E."/>
            <person name="James T.Y."/>
            <person name="Grigoriev I.V."/>
        </authorList>
    </citation>
    <scope>NUCLEOTIDE SEQUENCE [LARGE SCALE GENOMIC DNA]</scope>
    <source>
        <strain evidence="3">RSA 1356</strain>
    </source>
</reference>
<dbReference type="GO" id="GO:0008033">
    <property type="term" value="P:tRNA processing"/>
    <property type="evidence" value="ECO:0007669"/>
    <property type="project" value="InterPro"/>
</dbReference>
<dbReference type="GO" id="GO:0000171">
    <property type="term" value="F:ribonuclease MRP activity"/>
    <property type="evidence" value="ECO:0007669"/>
    <property type="project" value="TreeGrafter"/>
</dbReference>
<feature type="region of interest" description="Disordered" evidence="1">
    <location>
        <begin position="186"/>
        <end position="215"/>
    </location>
</feature>
<feature type="compositionally biased region" description="Polar residues" evidence="1">
    <location>
        <begin position="1"/>
        <end position="28"/>
    </location>
</feature>
<dbReference type="GO" id="GO:0034965">
    <property type="term" value="P:intronic box C/D snoRNA processing"/>
    <property type="evidence" value="ECO:0007669"/>
    <property type="project" value="TreeGrafter"/>
</dbReference>
<feature type="region of interest" description="Disordered" evidence="1">
    <location>
        <begin position="404"/>
        <end position="424"/>
    </location>
</feature>
<dbReference type="Pfam" id="PF08228">
    <property type="entry name" value="RNase_P_pop3"/>
    <property type="match status" value="1"/>
</dbReference>
<dbReference type="OrthoDB" id="20109at2759"/>
<dbReference type="InterPro" id="IPR029064">
    <property type="entry name" value="Ribosomal_eL30-like_sf"/>
</dbReference>
<feature type="compositionally biased region" description="Low complexity" evidence="1">
    <location>
        <begin position="186"/>
        <end position="195"/>
    </location>
</feature>
<proteinExistence type="predicted"/>
<organism evidence="2 3">
    <name type="scientific">Thamnocephalis sphaerospora</name>
    <dbReference type="NCBI Taxonomy" id="78915"/>
    <lineage>
        <taxon>Eukaryota</taxon>
        <taxon>Fungi</taxon>
        <taxon>Fungi incertae sedis</taxon>
        <taxon>Zoopagomycota</taxon>
        <taxon>Zoopagomycotina</taxon>
        <taxon>Zoopagomycetes</taxon>
        <taxon>Zoopagales</taxon>
        <taxon>Sigmoideomycetaceae</taxon>
        <taxon>Thamnocephalis</taxon>
    </lineage>
</organism>